<dbReference type="Proteomes" id="UP000243498">
    <property type="component" value="Unassembled WGS sequence"/>
</dbReference>
<dbReference type="OMA" id="CSQFFVG"/>
<gene>
    <name evidence="3" type="ORF">ED733_009010</name>
    <name evidence="2" type="ORF">NOR_06280</name>
</gene>
<accession>A0A5C6GQL7</accession>
<comment type="caution">
    <text evidence="2">The sequence shown here is derived from an EMBL/GenBank/DDBJ whole genome shotgun (WGS) entry which is preliminary data.</text>
</comment>
<keyword evidence="4" id="KW-1185">Reference proteome</keyword>
<evidence type="ECO:0000313" key="2">
    <source>
        <dbReference type="EMBL" id="OAA39442.1"/>
    </source>
</evidence>
<dbReference type="Pfam" id="PF12824">
    <property type="entry name" value="MRP-L20"/>
    <property type="match status" value="1"/>
</dbReference>
<proteinExistence type="predicted"/>
<dbReference type="OrthoDB" id="6021263at2759"/>
<dbReference type="EMBL" id="AZHC01000022">
    <property type="protein sequence ID" value="OAA39442.1"/>
    <property type="molecule type" value="Genomic_DNA"/>
</dbReference>
<dbReference type="EMBL" id="SBHS01000001">
    <property type="protein sequence ID" value="TWU79238.1"/>
    <property type="molecule type" value="Genomic_DNA"/>
</dbReference>
<feature type="region of interest" description="Disordered" evidence="1">
    <location>
        <begin position="99"/>
        <end position="118"/>
    </location>
</feature>
<evidence type="ECO:0000313" key="3">
    <source>
        <dbReference type="EMBL" id="TWU79238.1"/>
    </source>
</evidence>
<reference evidence="3" key="3">
    <citation type="journal article" date="2019" name="Microbiol. Resour. Announc.">
        <title>Genome Sequence of Metarhizium rileyi, a Microbial Control Agent for Lepidoptera.</title>
        <authorList>
            <person name="Binneck E."/>
            <person name="Lastra C.C.L."/>
            <person name="Sosa-Gomez D.R."/>
        </authorList>
    </citation>
    <scope>NUCLEOTIDE SEQUENCE</scope>
    <source>
        <strain evidence="3">Cep018-CH2</strain>
    </source>
</reference>
<reference evidence="2 4" key="1">
    <citation type="journal article" date="2016" name="Genome Biol. Evol.">
        <title>Divergent and convergent evolution of fungal pathogenicity.</title>
        <authorList>
            <person name="Shang Y."/>
            <person name="Xiao G."/>
            <person name="Zheng P."/>
            <person name="Cen K."/>
            <person name="Zhan S."/>
            <person name="Wang C."/>
        </authorList>
    </citation>
    <scope>NUCLEOTIDE SEQUENCE [LARGE SCALE GENOMIC DNA]</scope>
    <source>
        <strain evidence="2 4">RCEF 4871</strain>
    </source>
</reference>
<sequence length="213" mass="24192">MDVRSLARPVAQLLTTTARLATPLIPKRGHKTTARTKRALKIAPHHSFLPSRTTAFPAADSIIYNPPASEASPAHTPFLFLPRSDPRRSALLRMRNDPGALPAGLGADSPAEADLPPRMRYKHRNPRYHLQEEDVAEMKRLRAEDPIEWSVAKLARKFDCSEVFVKMAAPASQEHHEWLKAKMERKTARWGPKKTQAREDRKRRAELVYRGEL</sequence>
<accession>A0A167AXZ7</accession>
<dbReference type="Proteomes" id="UP000317257">
    <property type="component" value="Unassembled WGS sequence"/>
</dbReference>
<keyword evidence="2" id="KW-0689">Ribosomal protein</keyword>
<organism evidence="2 4">
    <name type="scientific">Metarhizium rileyi (strain RCEF 4871)</name>
    <name type="common">Nomuraea rileyi</name>
    <dbReference type="NCBI Taxonomy" id="1649241"/>
    <lineage>
        <taxon>Eukaryota</taxon>
        <taxon>Fungi</taxon>
        <taxon>Dikarya</taxon>
        <taxon>Ascomycota</taxon>
        <taxon>Pezizomycotina</taxon>
        <taxon>Sordariomycetes</taxon>
        <taxon>Hypocreomycetidae</taxon>
        <taxon>Hypocreales</taxon>
        <taxon>Clavicipitaceae</taxon>
        <taxon>Metarhizium</taxon>
    </lineage>
</organism>
<dbReference type="PANTHER" id="PTHR28266:SF1">
    <property type="entry name" value="LARGE RIBOSOMAL SUBUNIT PROTEIN ML58"/>
    <property type="match status" value="1"/>
</dbReference>
<dbReference type="AlphaFoldDB" id="A0A167AXZ7"/>
<dbReference type="GO" id="GO:0005762">
    <property type="term" value="C:mitochondrial large ribosomal subunit"/>
    <property type="evidence" value="ECO:0007669"/>
    <property type="project" value="TreeGrafter"/>
</dbReference>
<evidence type="ECO:0000313" key="4">
    <source>
        <dbReference type="Proteomes" id="UP000243498"/>
    </source>
</evidence>
<dbReference type="STRING" id="1081105.A0A167AXZ7"/>
<reference evidence="5" key="2">
    <citation type="submission" date="2018-12" db="EMBL/GenBank/DDBJ databases">
        <title>The complete genome of Metarhizium rileyi, a key fungal pathogen of Lepidoptera.</title>
        <authorList>
            <person name="Binneck E."/>
            <person name="Lastra C.C.L."/>
            <person name="Sosa-Gomez D.R."/>
        </authorList>
    </citation>
    <scope>NUCLEOTIDE SEQUENCE [LARGE SCALE GENOMIC DNA]</scope>
    <source>
        <strain evidence="5">Cep018-CH2</strain>
    </source>
</reference>
<dbReference type="GO" id="GO:0003735">
    <property type="term" value="F:structural constituent of ribosome"/>
    <property type="evidence" value="ECO:0007669"/>
    <property type="project" value="TreeGrafter"/>
</dbReference>
<name>A0A167AXZ7_METRR</name>
<evidence type="ECO:0000256" key="1">
    <source>
        <dbReference type="SAM" id="MobiDB-lite"/>
    </source>
</evidence>
<evidence type="ECO:0000313" key="5">
    <source>
        <dbReference type="Proteomes" id="UP000317257"/>
    </source>
</evidence>
<feature type="region of interest" description="Disordered" evidence="1">
    <location>
        <begin position="184"/>
        <end position="213"/>
    </location>
</feature>
<dbReference type="PANTHER" id="PTHR28266">
    <property type="entry name" value="54S RIBOSOMAL PROTEIN L20, MITOCHONDRIAL"/>
    <property type="match status" value="1"/>
</dbReference>
<feature type="compositionally biased region" description="Basic and acidic residues" evidence="1">
    <location>
        <begin position="196"/>
        <end position="213"/>
    </location>
</feature>
<dbReference type="InterPro" id="IPR024388">
    <property type="entry name" value="Ribosomal_mL58"/>
</dbReference>
<keyword evidence="2" id="KW-0687">Ribonucleoprotein</keyword>
<protein>
    <submittedName>
        <fullName evidence="2">60S ribosomal protein L20</fullName>
    </submittedName>
</protein>